<dbReference type="AlphaFoldDB" id="A0A9P6PMJ5"/>
<evidence type="ECO:0000256" key="1">
    <source>
        <dbReference type="SAM" id="MobiDB-lite"/>
    </source>
</evidence>
<name>A0A9P6PMJ5_9FUNG</name>
<feature type="non-terminal residue" evidence="2">
    <location>
        <position position="149"/>
    </location>
</feature>
<accession>A0A9P6PMJ5</accession>
<protein>
    <submittedName>
        <fullName evidence="2">Uncharacterized protein</fullName>
    </submittedName>
</protein>
<evidence type="ECO:0000313" key="2">
    <source>
        <dbReference type="EMBL" id="KAG0248932.1"/>
    </source>
</evidence>
<dbReference type="EMBL" id="JAAAJA010000895">
    <property type="protein sequence ID" value="KAG0248932.1"/>
    <property type="molecule type" value="Genomic_DNA"/>
</dbReference>
<dbReference type="Proteomes" id="UP000726737">
    <property type="component" value="Unassembled WGS sequence"/>
</dbReference>
<gene>
    <name evidence="2" type="ORF">BG011_009728</name>
</gene>
<feature type="compositionally biased region" description="Basic and acidic residues" evidence="1">
    <location>
        <begin position="32"/>
        <end position="42"/>
    </location>
</feature>
<reference evidence="2" key="1">
    <citation type="journal article" date="2020" name="Fungal Divers.">
        <title>Resolving the Mortierellaceae phylogeny through synthesis of multi-gene phylogenetics and phylogenomics.</title>
        <authorList>
            <person name="Vandepol N."/>
            <person name="Liber J."/>
            <person name="Desiro A."/>
            <person name="Na H."/>
            <person name="Kennedy M."/>
            <person name="Barry K."/>
            <person name="Grigoriev I.V."/>
            <person name="Miller A.N."/>
            <person name="O'Donnell K."/>
            <person name="Stajich J.E."/>
            <person name="Bonito G."/>
        </authorList>
    </citation>
    <scope>NUCLEOTIDE SEQUENCE</scope>
    <source>
        <strain evidence="2">KOD948</strain>
    </source>
</reference>
<sequence length="149" mass="16565">MSIAKNEDSMLIQNDSKCKAMDDNDSAYMTKTEAKRASKRVPETTAVTTTTSKKRKAIVNHGQDQDDNRNQPIDTDQPGLKRRRKALEQCVPGVRVGLAINLANAMTISTIQKTDINRMGPCAIFPIEVWHLILPYLPVSQVAKTARIT</sequence>
<comment type="caution">
    <text evidence="2">The sequence shown here is derived from an EMBL/GenBank/DDBJ whole genome shotgun (WGS) entry which is preliminary data.</text>
</comment>
<keyword evidence="3" id="KW-1185">Reference proteome</keyword>
<organism evidence="2 3">
    <name type="scientific">Mortierella polycephala</name>
    <dbReference type="NCBI Taxonomy" id="41804"/>
    <lineage>
        <taxon>Eukaryota</taxon>
        <taxon>Fungi</taxon>
        <taxon>Fungi incertae sedis</taxon>
        <taxon>Mucoromycota</taxon>
        <taxon>Mortierellomycotina</taxon>
        <taxon>Mortierellomycetes</taxon>
        <taxon>Mortierellales</taxon>
        <taxon>Mortierellaceae</taxon>
        <taxon>Mortierella</taxon>
    </lineage>
</organism>
<evidence type="ECO:0000313" key="3">
    <source>
        <dbReference type="Proteomes" id="UP000726737"/>
    </source>
</evidence>
<proteinExistence type="predicted"/>
<feature type="region of interest" description="Disordered" evidence="1">
    <location>
        <begin position="1"/>
        <end position="83"/>
    </location>
</feature>